<evidence type="ECO:0000313" key="12">
    <source>
        <dbReference type="Proteomes" id="UP000006851"/>
    </source>
</evidence>
<dbReference type="InterPro" id="IPR005845">
    <property type="entry name" value="A-D-PHexomutase_a/b/a-II"/>
</dbReference>
<dbReference type="Pfam" id="PF02880">
    <property type="entry name" value="PGM_PMM_III"/>
    <property type="match status" value="1"/>
</dbReference>
<reference evidence="12" key="1">
    <citation type="journal article" date="2013" name="Stand. Genomic Sci.">
        <title>Complete genome sequence of Coriobacterium glomerans type strain (PW2(T)) from the midgut of Pyrrhocoris apterus L. (red soldier bug).</title>
        <authorList>
            <person name="Stackebrandt E."/>
            <person name="Zeytun A."/>
            <person name="Lapidus A."/>
            <person name="Nolan M."/>
            <person name="Lucas S."/>
            <person name="Hammon N."/>
            <person name="Deshpande S."/>
            <person name="Cheng J.F."/>
            <person name="Tapia R."/>
            <person name="Goodwin L.A."/>
            <person name="Pitluck S."/>
            <person name="Liolios K."/>
            <person name="Pagani I."/>
            <person name="Ivanova N."/>
            <person name="Mavromatis K."/>
            <person name="Mikhailova N."/>
            <person name="Huntemann M."/>
            <person name="Pati A."/>
            <person name="Chen A."/>
            <person name="Palaniappan K."/>
            <person name="Chang Y.J."/>
            <person name="Land M."/>
            <person name="Hauser L."/>
            <person name="Rohde M."/>
            <person name="Pukall R."/>
            <person name="Goker M."/>
            <person name="Detter J.C."/>
            <person name="Woyke T."/>
            <person name="Bristow J."/>
            <person name="Eisen J.A."/>
            <person name="Markowitz V."/>
            <person name="Hugenholtz P."/>
            <person name="Kyrpides N.C."/>
            <person name="Klenk H.P."/>
        </authorList>
    </citation>
    <scope>NUCLEOTIDE SEQUENCE</scope>
    <source>
        <strain evidence="12">ATCC 49209 / DSM 20642 / JCM 10262 / PW2</strain>
    </source>
</reference>
<feature type="domain" description="Alpha-D-phosphohexomutase alpha/beta/alpha" evidence="9">
    <location>
        <begin position="209"/>
        <end position="312"/>
    </location>
</feature>
<keyword evidence="6" id="KW-0413">Isomerase</keyword>
<comment type="cofactor">
    <cofactor evidence="1">
        <name>Mg(2+)</name>
        <dbReference type="ChEBI" id="CHEBI:18420"/>
    </cofactor>
</comment>
<dbReference type="InterPro" id="IPR016055">
    <property type="entry name" value="A-D-PHexomutase_a/b/a-I/II/III"/>
</dbReference>
<dbReference type="RefSeq" id="WP_013709042.1">
    <property type="nucleotide sequence ID" value="NC_015389.1"/>
</dbReference>
<dbReference type="AlphaFoldDB" id="F2N8B6"/>
<keyword evidence="12" id="KW-1185">Reference proteome</keyword>
<dbReference type="PANTHER" id="PTHR45745:SF1">
    <property type="entry name" value="PHOSPHOGLUCOMUTASE 2B-RELATED"/>
    <property type="match status" value="1"/>
</dbReference>
<dbReference type="Pfam" id="PF02878">
    <property type="entry name" value="PGM_PMM_I"/>
    <property type="match status" value="1"/>
</dbReference>
<evidence type="ECO:0000313" key="11">
    <source>
        <dbReference type="EMBL" id="AEB07299.1"/>
    </source>
</evidence>
<dbReference type="EMBL" id="CP002628">
    <property type="protein sequence ID" value="AEB07299.1"/>
    <property type="molecule type" value="Genomic_DNA"/>
</dbReference>
<name>F2N8B6_CORGP</name>
<keyword evidence="5 7" id="KW-0460">Magnesium</keyword>
<dbReference type="eggNOG" id="COG1109">
    <property type="taxonomic scope" value="Bacteria"/>
</dbReference>
<dbReference type="InterPro" id="IPR005844">
    <property type="entry name" value="A-D-PHexomutase_a/b/a-I"/>
</dbReference>
<evidence type="ECO:0000259" key="8">
    <source>
        <dbReference type="Pfam" id="PF02878"/>
    </source>
</evidence>
<dbReference type="PROSITE" id="PS00710">
    <property type="entry name" value="PGM_PMM"/>
    <property type="match status" value="1"/>
</dbReference>
<dbReference type="Proteomes" id="UP000006851">
    <property type="component" value="Chromosome"/>
</dbReference>
<dbReference type="InterPro" id="IPR036900">
    <property type="entry name" value="A-D-PHexomutase_C_sf"/>
</dbReference>
<organism evidence="11 12">
    <name type="scientific">Coriobacterium glomerans (strain ATCC 49209 / DSM 20642 / JCM 10262 / PW2)</name>
    <dbReference type="NCBI Taxonomy" id="700015"/>
    <lineage>
        <taxon>Bacteria</taxon>
        <taxon>Bacillati</taxon>
        <taxon>Actinomycetota</taxon>
        <taxon>Coriobacteriia</taxon>
        <taxon>Coriobacteriales</taxon>
        <taxon>Coriobacteriaceae</taxon>
        <taxon>Coriobacterium</taxon>
    </lineage>
</organism>
<comment type="similarity">
    <text evidence="2 7">Belongs to the phosphohexose mutase family.</text>
</comment>
<proteinExistence type="inferred from homology"/>
<dbReference type="CDD" id="cd05799">
    <property type="entry name" value="PGM2"/>
    <property type="match status" value="1"/>
</dbReference>
<dbReference type="SUPFAM" id="SSF53738">
    <property type="entry name" value="Phosphoglucomutase, first 3 domains"/>
    <property type="match status" value="3"/>
</dbReference>
<keyword evidence="4 7" id="KW-0479">Metal-binding</keyword>
<evidence type="ECO:0000259" key="10">
    <source>
        <dbReference type="Pfam" id="PF02880"/>
    </source>
</evidence>
<dbReference type="OrthoDB" id="9806956at2"/>
<dbReference type="Gene3D" id="3.40.120.10">
    <property type="entry name" value="Alpha-D-Glucose-1,6-Bisphosphate, subunit A, domain 3"/>
    <property type="match status" value="3"/>
</dbReference>
<dbReference type="Gene3D" id="3.30.310.50">
    <property type="entry name" value="Alpha-D-phosphohexomutase, C-terminal domain"/>
    <property type="match status" value="1"/>
</dbReference>
<evidence type="ECO:0000256" key="3">
    <source>
        <dbReference type="ARBA" id="ARBA00022553"/>
    </source>
</evidence>
<evidence type="ECO:0000256" key="4">
    <source>
        <dbReference type="ARBA" id="ARBA00022723"/>
    </source>
</evidence>
<evidence type="ECO:0000256" key="1">
    <source>
        <dbReference type="ARBA" id="ARBA00001946"/>
    </source>
</evidence>
<feature type="domain" description="Alpha-D-phosphohexomutase alpha/beta/alpha" evidence="8">
    <location>
        <begin position="46"/>
        <end position="182"/>
    </location>
</feature>
<dbReference type="InterPro" id="IPR005846">
    <property type="entry name" value="A-D-PHexomutase_a/b/a-III"/>
</dbReference>
<sequence>MRETIKEIKTKYERWIERADSSLQNELMDLANDQVAMEDAFLHGLVFGTGGLRGTLGVGTNRMNVHTVARATQGLTDYLKANFEKPSVAIARDSRHMGKEFCWMSARVFVANGVRVYLYPRIEPTPALSFAVRHLHCTAGVCVTASHNPKDYNGYKIYGADGCQITTETAYEIQNAIENVDEFDDVKALSWDAALNSGLINWIGEECIDAYLDSVAEQSLDISPSTRISVVYTPLNGTGQECVGRILDRIGNVDVTLVPEQSYHNGNFPSCECPNPENREALQCGLDLCDKLQSDLLLATDPDCDRLGIAVRHAGTFELLNGNEVGVLLTDYVARIKRINGEDLKNSVLLTSIVSSDMVEALAFDYGFQMRRTLTGFKFIGEQIGFLEKDAEIGRFMLGFEESYGYLKGSYVRDKDAVVASMLICQMARWYKSQGLDLVDVMRELYDRYGYYRNILTSVTYSSTDGVDKMHELFADLRRRPPKYIAGLEVEQVVDYGLGLPMPILNRLPSDEGQRLPPSDVLEFCLSGDNKLIMRPSGTEPKAKAYVFVKGSTADEASTLLKRLKKAAGRLLTPHTTIGDYESKEMIR</sequence>
<accession>F2N8B6</accession>
<evidence type="ECO:0000256" key="7">
    <source>
        <dbReference type="RuleBase" id="RU004326"/>
    </source>
</evidence>
<evidence type="ECO:0000256" key="6">
    <source>
        <dbReference type="ARBA" id="ARBA00023235"/>
    </source>
</evidence>
<dbReference type="GO" id="GO:0000287">
    <property type="term" value="F:magnesium ion binding"/>
    <property type="evidence" value="ECO:0007669"/>
    <property type="project" value="InterPro"/>
</dbReference>
<dbReference type="Pfam" id="PF02879">
    <property type="entry name" value="PGM_PMM_II"/>
    <property type="match status" value="1"/>
</dbReference>
<evidence type="ECO:0000259" key="9">
    <source>
        <dbReference type="Pfam" id="PF02879"/>
    </source>
</evidence>
<evidence type="ECO:0000256" key="2">
    <source>
        <dbReference type="ARBA" id="ARBA00010231"/>
    </source>
</evidence>
<keyword evidence="3" id="KW-0597">Phosphoprotein</keyword>
<dbReference type="GO" id="GO:0005975">
    <property type="term" value="P:carbohydrate metabolic process"/>
    <property type="evidence" value="ECO:0007669"/>
    <property type="project" value="InterPro"/>
</dbReference>
<dbReference type="InterPro" id="IPR016066">
    <property type="entry name" value="A-D-PHexomutase_CS"/>
</dbReference>
<dbReference type="PANTHER" id="PTHR45745">
    <property type="entry name" value="PHOSPHOMANNOMUTASE 45A"/>
    <property type="match status" value="1"/>
</dbReference>
<dbReference type="SUPFAM" id="SSF55957">
    <property type="entry name" value="Phosphoglucomutase, C-terminal domain"/>
    <property type="match status" value="1"/>
</dbReference>
<gene>
    <name evidence="11" type="ordered locus">Corgl_1196</name>
</gene>
<dbReference type="KEGG" id="cgo:Corgl_1196"/>
<dbReference type="GO" id="GO:0008973">
    <property type="term" value="F:phosphopentomutase activity"/>
    <property type="evidence" value="ECO:0007669"/>
    <property type="project" value="TreeGrafter"/>
</dbReference>
<dbReference type="HOGENOM" id="CLU_016950_0_0_11"/>
<feature type="domain" description="Alpha-D-phosphohexomutase alpha/beta/alpha" evidence="10">
    <location>
        <begin position="321"/>
        <end position="449"/>
    </location>
</feature>
<dbReference type="GO" id="GO:0006166">
    <property type="term" value="P:purine ribonucleoside salvage"/>
    <property type="evidence" value="ECO:0007669"/>
    <property type="project" value="TreeGrafter"/>
</dbReference>
<protein>
    <submittedName>
        <fullName evidence="11">Phosphoglucomutase/phosphomannomutase alpha/beta/alpha domain I</fullName>
    </submittedName>
</protein>
<evidence type="ECO:0000256" key="5">
    <source>
        <dbReference type="ARBA" id="ARBA00022842"/>
    </source>
</evidence>
<dbReference type="STRING" id="700015.Corgl_1196"/>